<gene>
    <name evidence="1" type="ORF">HYR64_10705</name>
</gene>
<sequence length="224" mass="24492">MMRAFYTIDGTIIAESSGGVRTDYMHDALGSVIGTVDATGTVTNTYRWKPYGSLLSATGPNQSPTFGWLGGLGYRATGRSHADYYVRARSYSAGDATWLSRDTQWPQEPLYRYSLSSPLTLLDLTGLWAELPVPGTVNPRGDPGTGVGCQNGQTACDEYIYQIPGEILAAVKQKLDKCLGLSEPEAIFKCVGEVFKLKELTGDAAKKLSDHLWKYLRCYYSSTS</sequence>
<evidence type="ECO:0000313" key="1">
    <source>
        <dbReference type="EMBL" id="MBI1757561.1"/>
    </source>
</evidence>
<accession>A0A931PXB6</accession>
<dbReference type="Gene3D" id="2.180.10.10">
    <property type="entry name" value="RHS repeat-associated core"/>
    <property type="match status" value="1"/>
</dbReference>
<evidence type="ECO:0008006" key="3">
    <source>
        <dbReference type="Google" id="ProtNLM"/>
    </source>
</evidence>
<dbReference type="EMBL" id="JACOSL010000066">
    <property type="protein sequence ID" value="MBI1757561.1"/>
    <property type="molecule type" value="Genomic_DNA"/>
</dbReference>
<evidence type="ECO:0000313" key="2">
    <source>
        <dbReference type="Proteomes" id="UP000727962"/>
    </source>
</evidence>
<dbReference type="AlphaFoldDB" id="A0A931PXB6"/>
<protein>
    <recommendedName>
        <fullName evidence="3">RHS repeat-associated core domain-containing protein</fullName>
    </recommendedName>
</protein>
<dbReference type="Proteomes" id="UP000727962">
    <property type="component" value="Unassembled WGS sequence"/>
</dbReference>
<reference evidence="1" key="1">
    <citation type="submission" date="2020-07" db="EMBL/GenBank/DDBJ databases">
        <title>Huge and variable diversity of episymbiotic CPR bacteria and DPANN archaea in groundwater ecosystems.</title>
        <authorList>
            <person name="He C.Y."/>
            <person name="Keren R."/>
            <person name="Whittaker M."/>
            <person name="Farag I.F."/>
            <person name="Doudna J."/>
            <person name="Cate J.H.D."/>
            <person name="Banfield J.F."/>
        </authorList>
    </citation>
    <scope>NUCLEOTIDE SEQUENCE</scope>
    <source>
        <strain evidence="1">NC_groundwater_17_Pr7_B-0.1um_64_12</strain>
    </source>
</reference>
<organism evidence="1 2">
    <name type="scientific">Fimbriimonas ginsengisoli</name>
    <dbReference type="NCBI Taxonomy" id="1005039"/>
    <lineage>
        <taxon>Bacteria</taxon>
        <taxon>Bacillati</taxon>
        <taxon>Armatimonadota</taxon>
        <taxon>Fimbriimonadia</taxon>
        <taxon>Fimbriimonadales</taxon>
        <taxon>Fimbriimonadaceae</taxon>
        <taxon>Fimbriimonas</taxon>
    </lineage>
</organism>
<proteinExistence type="predicted"/>
<name>A0A931PXB6_FIMGI</name>
<comment type="caution">
    <text evidence="1">The sequence shown here is derived from an EMBL/GenBank/DDBJ whole genome shotgun (WGS) entry which is preliminary data.</text>
</comment>